<evidence type="ECO:0008006" key="4">
    <source>
        <dbReference type="Google" id="ProtNLM"/>
    </source>
</evidence>
<dbReference type="Proteomes" id="UP000683000">
    <property type="component" value="Unassembled WGS sequence"/>
</dbReference>
<name>A0A8I2YGY0_9AGAM</name>
<dbReference type="OrthoDB" id="338231at2759"/>
<dbReference type="Gene3D" id="1.20.58.1030">
    <property type="match status" value="1"/>
</dbReference>
<organism evidence="2 3">
    <name type="scientific">Boletus reticuloceps</name>
    <dbReference type="NCBI Taxonomy" id="495285"/>
    <lineage>
        <taxon>Eukaryota</taxon>
        <taxon>Fungi</taxon>
        <taxon>Dikarya</taxon>
        <taxon>Basidiomycota</taxon>
        <taxon>Agaricomycotina</taxon>
        <taxon>Agaricomycetes</taxon>
        <taxon>Agaricomycetidae</taxon>
        <taxon>Boletales</taxon>
        <taxon>Boletineae</taxon>
        <taxon>Boletaceae</taxon>
        <taxon>Boletoideae</taxon>
        <taxon>Boletus</taxon>
    </lineage>
</organism>
<evidence type="ECO:0000313" key="3">
    <source>
        <dbReference type="Proteomes" id="UP000683000"/>
    </source>
</evidence>
<evidence type="ECO:0000313" key="2">
    <source>
        <dbReference type="EMBL" id="KAG6372024.1"/>
    </source>
</evidence>
<dbReference type="GO" id="GO:0006261">
    <property type="term" value="P:DNA-templated DNA replication"/>
    <property type="evidence" value="ECO:0007669"/>
    <property type="project" value="InterPro"/>
</dbReference>
<comment type="caution">
    <text evidence="2">The sequence shown here is derived from an EMBL/GenBank/DDBJ whole genome shotgun (WGS) entry which is preliminary data.</text>
</comment>
<evidence type="ECO:0000256" key="1">
    <source>
        <dbReference type="SAM" id="MobiDB-lite"/>
    </source>
</evidence>
<dbReference type="EMBL" id="JAGFBS010000030">
    <property type="protein sequence ID" value="KAG6372024.1"/>
    <property type="molecule type" value="Genomic_DNA"/>
</dbReference>
<reference evidence="2" key="1">
    <citation type="submission" date="2021-03" db="EMBL/GenBank/DDBJ databases">
        <title>Evolutionary innovations through gain and loss of genes in the ectomycorrhizal Boletales.</title>
        <authorList>
            <person name="Wu G."/>
            <person name="Miyauchi S."/>
            <person name="Morin E."/>
            <person name="Yang Z.-L."/>
            <person name="Xu J."/>
            <person name="Martin F.M."/>
        </authorList>
    </citation>
    <scope>NUCLEOTIDE SEQUENCE</scope>
    <source>
        <strain evidence="2">BR01</strain>
    </source>
</reference>
<dbReference type="GO" id="GO:0000727">
    <property type="term" value="P:double-strand break repair via break-induced replication"/>
    <property type="evidence" value="ECO:0007669"/>
    <property type="project" value="TreeGrafter"/>
</dbReference>
<accession>A0A8I2YGY0</accession>
<dbReference type="PANTHER" id="PTHR21206:SF0">
    <property type="entry name" value="DNA REPLICATION COMPLEX GINS PROTEIN SLD5"/>
    <property type="match status" value="1"/>
</dbReference>
<dbReference type="SUPFAM" id="SSF158573">
    <property type="entry name" value="GINS helical bundle-like"/>
    <property type="match status" value="1"/>
</dbReference>
<dbReference type="PANTHER" id="PTHR21206">
    <property type="entry name" value="SLD5 PROTEIN"/>
    <property type="match status" value="1"/>
</dbReference>
<sequence length="159" mass="18614">MDDDDDFFTNLDSGNDHFQNRLRNAPHDDDDVPMPAALPLFEEDEGETPLQQLIRHWMNERHAPDVLPFAEDVLSGLLDHIRRQSETVQLLRSDPSSSEEEHFRTMLAQTEVERVKFVVRSYLRTRLFKVSQISMPRRIVPCSKANDHRYRLKSLLDIS</sequence>
<dbReference type="GO" id="GO:0000811">
    <property type="term" value="C:GINS complex"/>
    <property type="evidence" value="ECO:0007669"/>
    <property type="project" value="TreeGrafter"/>
</dbReference>
<keyword evidence="3" id="KW-1185">Reference proteome</keyword>
<gene>
    <name evidence="2" type="ORF">JVT61DRAFT_8725</name>
</gene>
<proteinExistence type="predicted"/>
<feature type="region of interest" description="Disordered" evidence="1">
    <location>
        <begin position="1"/>
        <end position="30"/>
    </location>
</feature>
<dbReference type="CDD" id="cd11711">
    <property type="entry name" value="GINS_A_Sld5"/>
    <property type="match status" value="1"/>
</dbReference>
<protein>
    <recommendedName>
        <fullName evidence="4">DNA replication complex GINS protein SLD5</fullName>
    </recommendedName>
</protein>
<dbReference type="AlphaFoldDB" id="A0A8I2YGY0"/>
<dbReference type="InterPro" id="IPR008591">
    <property type="entry name" value="GINS_Sld5"/>
</dbReference>
<dbReference type="InterPro" id="IPR036224">
    <property type="entry name" value="GINS_bundle-like_dom_sf"/>
</dbReference>
<dbReference type="InterPro" id="IPR038749">
    <property type="entry name" value="Sld5_GINS_A"/>
</dbReference>